<keyword evidence="3" id="KW-1003">Cell membrane</keyword>
<feature type="transmembrane region" description="Helical" evidence="7">
    <location>
        <begin position="188"/>
        <end position="211"/>
    </location>
</feature>
<keyword evidence="6 7" id="KW-0472">Membrane</keyword>
<proteinExistence type="inferred from homology"/>
<feature type="transmembrane region" description="Helical" evidence="7">
    <location>
        <begin position="116"/>
        <end position="142"/>
    </location>
</feature>
<dbReference type="EMBL" id="WLZY01000001">
    <property type="protein sequence ID" value="NDL55513.1"/>
    <property type="molecule type" value="Genomic_DNA"/>
</dbReference>
<evidence type="ECO:0000256" key="7">
    <source>
        <dbReference type="RuleBase" id="RU363032"/>
    </source>
</evidence>
<gene>
    <name evidence="10" type="ORF">F7O44_00345</name>
</gene>
<feature type="transmembrane region" description="Helical" evidence="7">
    <location>
        <begin position="12"/>
        <end position="31"/>
    </location>
</feature>
<evidence type="ECO:0000256" key="4">
    <source>
        <dbReference type="ARBA" id="ARBA00022692"/>
    </source>
</evidence>
<dbReference type="PROSITE" id="PS50928">
    <property type="entry name" value="ABC_TM1"/>
    <property type="match status" value="1"/>
</dbReference>
<accession>A0A7K3LWY3</accession>
<evidence type="ECO:0000256" key="6">
    <source>
        <dbReference type="ARBA" id="ARBA00023136"/>
    </source>
</evidence>
<evidence type="ECO:0000256" key="1">
    <source>
        <dbReference type="ARBA" id="ARBA00004651"/>
    </source>
</evidence>
<dbReference type="PANTHER" id="PTHR43386">
    <property type="entry name" value="OLIGOPEPTIDE TRANSPORT SYSTEM PERMEASE PROTEIN APPC"/>
    <property type="match status" value="1"/>
</dbReference>
<evidence type="ECO:0000256" key="2">
    <source>
        <dbReference type="ARBA" id="ARBA00022448"/>
    </source>
</evidence>
<feature type="domain" description="ABC transmembrane type-1" evidence="9">
    <location>
        <begin position="70"/>
        <end position="256"/>
    </location>
</feature>
<dbReference type="SUPFAM" id="SSF161098">
    <property type="entry name" value="MetI-like"/>
    <property type="match status" value="1"/>
</dbReference>
<evidence type="ECO:0000313" key="11">
    <source>
        <dbReference type="Proteomes" id="UP000460435"/>
    </source>
</evidence>
<comment type="subcellular location">
    <subcellularLocation>
        <location evidence="1 7">Cell membrane</location>
        <topology evidence="1 7">Multi-pass membrane protein</topology>
    </subcellularLocation>
</comment>
<sequence>MALSGRRRIRRWVAVVLVAVPGVLAVVGPIVSDRSVHRGLSFSVDDGPLGTDFAGRDVLAEVLHGGAPIVMITLVATVCAYVIALPLGLVAAMSGRRFVDEVIMRPLDLLLAIPSLLLLILLATLSSPGMFTLVAIVVVILAPDATRVVRAAALSPASSAAFEAMVLQNETWTRKVVEYVGRSILRVILADSGVRFIGALYLVASASFLGVGVDPDAANWGVMVNQNKGGLMLQPAGTVVPAALIVSLAVGLNLLVDEVGLRSADRATHRLKVPQQPPGGAARPAGPSRRLRIDRTSR</sequence>
<keyword evidence="11" id="KW-1185">Reference proteome</keyword>
<feature type="transmembrane region" description="Helical" evidence="7">
    <location>
        <begin position="231"/>
        <end position="256"/>
    </location>
</feature>
<evidence type="ECO:0000259" key="9">
    <source>
        <dbReference type="PROSITE" id="PS50928"/>
    </source>
</evidence>
<dbReference type="GO" id="GO:0005886">
    <property type="term" value="C:plasma membrane"/>
    <property type="evidence" value="ECO:0007669"/>
    <property type="project" value="UniProtKB-SubCell"/>
</dbReference>
<dbReference type="InterPro" id="IPR035906">
    <property type="entry name" value="MetI-like_sf"/>
</dbReference>
<dbReference type="Pfam" id="PF00528">
    <property type="entry name" value="BPD_transp_1"/>
    <property type="match status" value="1"/>
</dbReference>
<dbReference type="PANTHER" id="PTHR43386:SF25">
    <property type="entry name" value="PEPTIDE ABC TRANSPORTER PERMEASE PROTEIN"/>
    <property type="match status" value="1"/>
</dbReference>
<dbReference type="Gene3D" id="1.10.3720.10">
    <property type="entry name" value="MetI-like"/>
    <property type="match status" value="1"/>
</dbReference>
<dbReference type="GO" id="GO:0055085">
    <property type="term" value="P:transmembrane transport"/>
    <property type="evidence" value="ECO:0007669"/>
    <property type="project" value="InterPro"/>
</dbReference>
<name>A0A7K3LWY3_9ACTN</name>
<evidence type="ECO:0000313" key="10">
    <source>
        <dbReference type="EMBL" id="NDL55513.1"/>
    </source>
</evidence>
<comment type="caution">
    <text evidence="10">The sequence shown here is derived from an EMBL/GenBank/DDBJ whole genome shotgun (WGS) entry which is preliminary data.</text>
</comment>
<dbReference type="AlphaFoldDB" id="A0A7K3LWY3"/>
<feature type="compositionally biased region" description="Low complexity" evidence="8">
    <location>
        <begin position="278"/>
        <end position="288"/>
    </location>
</feature>
<dbReference type="Proteomes" id="UP000460435">
    <property type="component" value="Unassembled WGS sequence"/>
</dbReference>
<keyword evidence="5 7" id="KW-1133">Transmembrane helix</keyword>
<feature type="region of interest" description="Disordered" evidence="8">
    <location>
        <begin position="272"/>
        <end position="298"/>
    </location>
</feature>
<comment type="similarity">
    <text evidence="7">Belongs to the binding-protein-dependent transport system permease family.</text>
</comment>
<dbReference type="InterPro" id="IPR050366">
    <property type="entry name" value="BP-dependent_transpt_permease"/>
</dbReference>
<dbReference type="InterPro" id="IPR000515">
    <property type="entry name" value="MetI-like"/>
</dbReference>
<keyword evidence="4 7" id="KW-0812">Transmembrane</keyword>
<reference evidence="10 11" key="1">
    <citation type="submission" date="2019-11" db="EMBL/GenBank/DDBJ databases">
        <authorList>
            <person name="Li X.-J."/>
            <person name="Feng X.-M."/>
        </authorList>
    </citation>
    <scope>NUCLEOTIDE SEQUENCE [LARGE SCALE GENOMIC DNA]</scope>
    <source>
        <strain evidence="10 11">XMNu-373</strain>
    </source>
</reference>
<organism evidence="10 11">
    <name type="scientific">Phytoactinopolyspora mesophila</name>
    <dbReference type="NCBI Taxonomy" id="2650750"/>
    <lineage>
        <taxon>Bacteria</taxon>
        <taxon>Bacillati</taxon>
        <taxon>Actinomycetota</taxon>
        <taxon>Actinomycetes</taxon>
        <taxon>Jiangellales</taxon>
        <taxon>Jiangellaceae</taxon>
        <taxon>Phytoactinopolyspora</taxon>
    </lineage>
</organism>
<protein>
    <submittedName>
        <fullName evidence="10">ABC transporter permease subunit</fullName>
    </submittedName>
</protein>
<evidence type="ECO:0000256" key="5">
    <source>
        <dbReference type="ARBA" id="ARBA00022989"/>
    </source>
</evidence>
<keyword evidence="2 7" id="KW-0813">Transport</keyword>
<evidence type="ECO:0000256" key="8">
    <source>
        <dbReference type="SAM" id="MobiDB-lite"/>
    </source>
</evidence>
<evidence type="ECO:0000256" key="3">
    <source>
        <dbReference type="ARBA" id="ARBA00022475"/>
    </source>
</evidence>
<feature type="transmembrane region" description="Helical" evidence="7">
    <location>
        <begin position="69"/>
        <end position="95"/>
    </location>
</feature>